<dbReference type="Proteomes" id="UP001168877">
    <property type="component" value="Unassembled WGS sequence"/>
</dbReference>
<dbReference type="EMBL" id="JAUESC010000381">
    <property type="protein sequence ID" value="KAK0590964.1"/>
    <property type="molecule type" value="Genomic_DNA"/>
</dbReference>
<proteinExistence type="predicted"/>
<evidence type="ECO:0000256" key="1">
    <source>
        <dbReference type="SAM" id="MobiDB-lite"/>
    </source>
</evidence>
<evidence type="ECO:0000313" key="3">
    <source>
        <dbReference type="Proteomes" id="UP001168877"/>
    </source>
</evidence>
<reference evidence="2" key="1">
    <citation type="journal article" date="2022" name="Plant J.">
        <title>Strategies of tolerance reflected in two North American maple genomes.</title>
        <authorList>
            <person name="McEvoy S.L."/>
            <person name="Sezen U.U."/>
            <person name="Trouern-Trend A."/>
            <person name="McMahon S.M."/>
            <person name="Schaberg P.G."/>
            <person name="Yang J."/>
            <person name="Wegrzyn J.L."/>
            <person name="Swenson N.G."/>
        </authorList>
    </citation>
    <scope>NUCLEOTIDE SEQUENCE</scope>
    <source>
        <strain evidence="2">NS2018</strain>
    </source>
</reference>
<reference evidence="2" key="2">
    <citation type="submission" date="2023-06" db="EMBL/GenBank/DDBJ databases">
        <authorList>
            <person name="Swenson N.G."/>
            <person name="Wegrzyn J.L."/>
            <person name="Mcevoy S.L."/>
        </authorList>
    </citation>
    <scope>NUCLEOTIDE SEQUENCE</scope>
    <source>
        <strain evidence="2">NS2018</strain>
        <tissue evidence="2">Leaf</tissue>
    </source>
</reference>
<comment type="caution">
    <text evidence="2">The sequence shown here is derived from an EMBL/GenBank/DDBJ whole genome shotgun (WGS) entry which is preliminary data.</text>
</comment>
<evidence type="ECO:0000313" key="2">
    <source>
        <dbReference type="EMBL" id="KAK0590964.1"/>
    </source>
</evidence>
<organism evidence="2 3">
    <name type="scientific">Acer saccharum</name>
    <name type="common">Sugar maple</name>
    <dbReference type="NCBI Taxonomy" id="4024"/>
    <lineage>
        <taxon>Eukaryota</taxon>
        <taxon>Viridiplantae</taxon>
        <taxon>Streptophyta</taxon>
        <taxon>Embryophyta</taxon>
        <taxon>Tracheophyta</taxon>
        <taxon>Spermatophyta</taxon>
        <taxon>Magnoliopsida</taxon>
        <taxon>eudicotyledons</taxon>
        <taxon>Gunneridae</taxon>
        <taxon>Pentapetalae</taxon>
        <taxon>rosids</taxon>
        <taxon>malvids</taxon>
        <taxon>Sapindales</taxon>
        <taxon>Sapindaceae</taxon>
        <taxon>Hippocastanoideae</taxon>
        <taxon>Acereae</taxon>
        <taxon>Acer</taxon>
    </lineage>
</organism>
<feature type="region of interest" description="Disordered" evidence="1">
    <location>
        <begin position="274"/>
        <end position="307"/>
    </location>
</feature>
<feature type="region of interest" description="Disordered" evidence="1">
    <location>
        <begin position="111"/>
        <end position="131"/>
    </location>
</feature>
<protein>
    <submittedName>
        <fullName evidence="2">Uncharacterized protein</fullName>
    </submittedName>
</protein>
<gene>
    <name evidence="2" type="ORF">LWI29_033750</name>
</gene>
<dbReference type="AlphaFoldDB" id="A0AA39VLX1"/>
<sequence length="402" mass="45482">MWFRVGQIDIQFGKLEFCLVTGLQFGTIPTSVVRGYEDVEGGVLDRCFDGKVPTFHMILNRLDEGNFDKSDDAIKLSYLFNPENAMGDIPEISKDDVMVSESDKELLSESVTREMKSNANQDRRKKKTYTVDPQETVATDMWEKLFAQVTDQISAAEKWMTESFTWQFDILLEEVRSQRNAPYTRSPKRTSIYDDHHDWGNLSDGAFPDHDSTKDTVDTYPAPKLQHMESAPQGDVNHTEAGLRGGVLDECLSPIPNIEIKNADLSVESIGKKQFQMTSQERKRKRKPSAKLQTPYTHPRPLYSRANPQMNHTISLKEFVKPGPKIFVLRSSLLFLTNQSKSRPQGWPLRRRETIGFQLRGVVAFLAPPPGISLRSVVAVAIIVASTPRDFVELVSKKAATE</sequence>
<keyword evidence="3" id="KW-1185">Reference proteome</keyword>
<name>A0AA39VLX1_ACESA</name>
<accession>A0AA39VLX1</accession>